<reference evidence="2" key="1">
    <citation type="submission" date="2017-09" db="EMBL/GenBank/DDBJ databases">
        <title>Depth-based differentiation of microbial function through sediment-hosted aquifers and enrichment of novel symbionts in the deep terrestrial subsurface.</title>
        <authorList>
            <person name="Probst A.J."/>
            <person name="Ladd B."/>
            <person name="Jarett J.K."/>
            <person name="Geller-Mcgrath D.E."/>
            <person name="Sieber C.M.K."/>
            <person name="Emerson J.B."/>
            <person name="Anantharaman K."/>
            <person name="Thomas B.C."/>
            <person name="Malmstrom R."/>
            <person name="Stieglmeier M."/>
            <person name="Klingl A."/>
            <person name="Woyke T."/>
            <person name="Ryan C.M."/>
            <person name="Banfield J.F."/>
        </authorList>
    </citation>
    <scope>NUCLEOTIDE SEQUENCE [LARGE SCALE GENOMIC DNA]</scope>
</reference>
<dbReference type="Proteomes" id="UP000229344">
    <property type="component" value="Unassembled WGS sequence"/>
</dbReference>
<comment type="caution">
    <text evidence="1">The sequence shown here is derived from an EMBL/GenBank/DDBJ whole genome shotgun (WGS) entry which is preliminary data.</text>
</comment>
<gene>
    <name evidence="1" type="ORF">COU16_00875</name>
</gene>
<dbReference type="AlphaFoldDB" id="A0A2H0UE76"/>
<organism evidence="1 2">
    <name type="scientific">Candidatus Kaiserbacteria bacterium CG10_big_fil_rev_8_21_14_0_10_47_16</name>
    <dbReference type="NCBI Taxonomy" id="1974608"/>
    <lineage>
        <taxon>Bacteria</taxon>
        <taxon>Candidatus Kaiseribacteriota</taxon>
    </lineage>
</organism>
<dbReference type="EMBL" id="PFBI01000004">
    <property type="protein sequence ID" value="PIR84724.1"/>
    <property type="molecule type" value="Genomic_DNA"/>
</dbReference>
<proteinExistence type="predicted"/>
<protein>
    <submittedName>
        <fullName evidence="1">Uncharacterized protein</fullName>
    </submittedName>
</protein>
<sequence length="88" mass="9943">MNKLHQVVIIGFRRNDITKRAIQRILRANGIEVLHFFTEPNGAIIGHIRFDPSIVSPKRILRLVEPQVSFAGIVPVEEEECALCALAR</sequence>
<accession>A0A2H0UE76</accession>
<evidence type="ECO:0000313" key="2">
    <source>
        <dbReference type="Proteomes" id="UP000229344"/>
    </source>
</evidence>
<evidence type="ECO:0000313" key="1">
    <source>
        <dbReference type="EMBL" id="PIR84724.1"/>
    </source>
</evidence>
<name>A0A2H0UE76_9BACT</name>